<accession>A0ABQ5NNS7</accession>
<gene>
    <name evidence="4" type="ORF">LYSBPC_31730</name>
</gene>
<dbReference type="Pfam" id="PF18705">
    <property type="entry name" value="DUF5643"/>
    <property type="match status" value="1"/>
</dbReference>
<keyword evidence="5" id="KW-1185">Reference proteome</keyword>
<evidence type="ECO:0000259" key="3">
    <source>
        <dbReference type="Pfam" id="PF18705"/>
    </source>
</evidence>
<organism evidence="4 5">
    <name type="scientific">Lysinibacillus piscis</name>
    <dbReference type="NCBI Taxonomy" id="2518931"/>
    <lineage>
        <taxon>Bacteria</taxon>
        <taxon>Bacillati</taxon>
        <taxon>Bacillota</taxon>
        <taxon>Bacilli</taxon>
        <taxon>Bacillales</taxon>
        <taxon>Bacillaceae</taxon>
        <taxon>Lysinibacillus</taxon>
    </lineage>
</organism>
<feature type="transmembrane region" description="Helical" evidence="1">
    <location>
        <begin position="43"/>
        <end position="63"/>
    </location>
</feature>
<evidence type="ECO:0000259" key="2">
    <source>
        <dbReference type="Pfam" id="PF13786"/>
    </source>
</evidence>
<feature type="domain" description="DUF4179" evidence="2">
    <location>
        <begin position="39"/>
        <end position="132"/>
    </location>
</feature>
<keyword evidence="1" id="KW-1133">Transmembrane helix</keyword>
<feature type="domain" description="DUF5643" evidence="3">
    <location>
        <begin position="218"/>
        <end position="337"/>
    </location>
</feature>
<evidence type="ECO:0000313" key="5">
    <source>
        <dbReference type="Proteomes" id="UP001065593"/>
    </source>
</evidence>
<proteinExistence type="predicted"/>
<dbReference type="InterPro" id="IPR025436">
    <property type="entry name" value="DUF4179"/>
</dbReference>
<dbReference type="Proteomes" id="UP001065593">
    <property type="component" value="Unassembled WGS sequence"/>
</dbReference>
<evidence type="ECO:0008006" key="6">
    <source>
        <dbReference type="Google" id="ProtNLM"/>
    </source>
</evidence>
<keyword evidence="1" id="KW-0812">Transmembrane</keyword>
<protein>
    <recommendedName>
        <fullName evidence="6">DUF4179 domain-containing protein</fullName>
    </recommendedName>
</protein>
<dbReference type="RefSeq" id="WP_264989967.1">
    <property type="nucleotide sequence ID" value="NZ_BRZA01000005.1"/>
</dbReference>
<evidence type="ECO:0000256" key="1">
    <source>
        <dbReference type="SAM" id="Phobius"/>
    </source>
</evidence>
<keyword evidence="1" id="KW-0472">Membrane</keyword>
<dbReference type="Pfam" id="PF13786">
    <property type="entry name" value="DUF4179"/>
    <property type="match status" value="1"/>
</dbReference>
<sequence>MKLVDPEKYTDLLDAISVDQLHSDAQLLAYQRLKKQKLRQKRFIQLTLAAAFLLLVMIGSIRLSPAIAQAVAQIPGLKPLVELIAYDKGMKDIVYNEYFEPMNESQTRNGKTLTITGVVADESGMMISYKLHSNEDLANFKSILPEVKHNGKLIQAAVTSNWPAYDEGTYEVENKIDVVAIQGMDYSSKDFELQLTLHEEPETLFAIPFTLQKDIQSSKHYPINKQLIVDGQRFTVHELIISPLRSELKMSIDSSNSKKILNFGDIRIYDEQQEEWGKIRNGIVGFGQYEDTQFSIMLESNYFRTPKNMTIEFHNIEAINKEDAFVMIDFDKKQVIHQPTTIQLDLEIKDHFEIQYKMAPYHKKEHTLAFNHLIDAEGTLYYANLSSISEEENFLLMWQAFDIDTNQKPPVSPVKLEIARYGQYLQGVGRMQVDLQ</sequence>
<evidence type="ECO:0000313" key="4">
    <source>
        <dbReference type="EMBL" id="GLC90046.1"/>
    </source>
</evidence>
<name>A0ABQ5NNS7_9BACI</name>
<dbReference type="InterPro" id="IPR040680">
    <property type="entry name" value="DUF5643"/>
</dbReference>
<dbReference type="Gene3D" id="2.60.40.1630">
    <property type="entry name" value="bacillus anthracis domain"/>
    <property type="match status" value="1"/>
</dbReference>
<comment type="caution">
    <text evidence="4">The sequence shown here is derived from an EMBL/GenBank/DDBJ whole genome shotgun (WGS) entry which is preliminary data.</text>
</comment>
<reference evidence="4" key="1">
    <citation type="submission" date="2022-08" db="EMBL/GenBank/DDBJ databases">
        <title>Draft genome sequence of Lysinibacillus sp. strain KH24.</title>
        <authorList>
            <person name="Kanbe H."/>
            <person name="Itoh H."/>
        </authorList>
    </citation>
    <scope>NUCLEOTIDE SEQUENCE</scope>
    <source>
        <strain evidence="4">KH24</strain>
    </source>
</reference>
<dbReference type="EMBL" id="BRZA01000005">
    <property type="protein sequence ID" value="GLC90046.1"/>
    <property type="molecule type" value="Genomic_DNA"/>
</dbReference>